<dbReference type="Gramene" id="rna-AYBTSS11_LOCUS18645">
    <property type="protein sequence ID" value="CAJ1961274.1"/>
    <property type="gene ID" value="gene-AYBTSS11_LOCUS18645"/>
</dbReference>
<keyword evidence="2" id="KW-1185">Reference proteome</keyword>
<evidence type="ECO:0000313" key="1">
    <source>
        <dbReference type="EMBL" id="CAJ1961274.1"/>
    </source>
</evidence>
<dbReference type="AlphaFoldDB" id="A0AA86TCE5"/>
<evidence type="ECO:0000313" key="2">
    <source>
        <dbReference type="Proteomes" id="UP001189624"/>
    </source>
</evidence>
<proteinExistence type="predicted"/>
<organism evidence="1 2">
    <name type="scientific">Sphenostylis stenocarpa</name>
    <dbReference type="NCBI Taxonomy" id="92480"/>
    <lineage>
        <taxon>Eukaryota</taxon>
        <taxon>Viridiplantae</taxon>
        <taxon>Streptophyta</taxon>
        <taxon>Embryophyta</taxon>
        <taxon>Tracheophyta</taxon>
        <taxon>Spermatophyta</taxon>
        <taxon>Magnoliopsida</taxon>
        <taxon>eudicotyledons</taxon>
        <taxon>Gunneridae</taxon>
        <taxon>Pentapetalae</taxon>
        <taxon>rosids</taxon>
        <taxon>fabids</taxon>
        <taxon>Fabales</taxon>
        <taxon>Fabaceae</taxon>
        <taxon>Papilionoideae</taxon>
        <taxon>50 kb inversion clade</taxon>
        <taxon>NPAAA clade</taxon>
        <taxon>indigoferoid/millettioid clade</taxon>
        <taxon>Phaseoleae</taxon>
        <taxon>Sphenostylis</taxon>
    </lineage>
</organism>
<accession>A0AA86TCE5</accession>
<name>A0AA86TCE5_9FABA</name>
<gene>
    <name evidence="1" type="ORF">AYBTSS11_LOCUS18645</name>
</gene>
<sequence>MEEGLEKRYPSYVPSELVSCSSKACNVTNQYYCYLMELKQDYNCYLELKQDYRYEVSVHDIVLAIRTELHSEIIHTLSATSFDVKRGKLHLNLTSAGTIQLSPEKVEKCRRFQTTLFRILLNKEVNKLTSASDDFSLGDNPEIDYLVLPATVKHQRPSNSIIDMTWLKLKHPLHGFWEAQTMMFHYKWSSLVLPYVA</sequence>
<dbReference type="EMBL" id="OY731403">
    <property type="protein sequence ID" value="CAJ1961274.1"/>
    <property type="molecule type" value="Genomic_DNA"/>
</dbReference>
<protein>
    <submittedName>
        <fullName evidence="1">Uncharacterized protein</fullName>
    </submittedName>
</protein>
<dbReference type="Proteomes" id="UP001189624">
    <property type="component" value="Chromosome 6"/>
</dbReference>
<reference evidence="1" key="1">
    <citation type="submission" date="2023-10" db="EMBL/GenBank/DDBJ databases">
        <authorList>
            <person name="Domelevo Entfellner J.-B."/>
        </authorList>
    </citation>
    <scope>NUCLEOTIDE SEQUENCE</scope>
</reference>